<dbReference type="SUPFAM" id="SSF55931">
    <property type="entry name" value="Glutamine synthetase/guanido kinase"/>
    <property type="match status" value="1"/>
</dbReference>
<evidence type="ECO:0000313" key="9">
    <source>
        <dbReference type="EMBL" id="SVC58131.1"/>
    </source>
</evidence>
<dbReference type="Pfam" id="PF04262">
    <property type="entry name" value="Glu_cys_ligase"/>
    <property type="match status" value="1"/>
</dbReference>
<evidence type="ECO:0000256" key="5">
    <source>
        <dbReference type="ARBA" id="ARBA00022741"/>
    </source>
</evidence>
<dbReference type="AlphaFoldDB" id="A0A382NEX9"/>
<dbReference type="GO" id="GO:0005524">
    <property type="term" value="F:ATP binding"/>
    <property type="evidence" value="ECO:0007669"/>
    <property type="project" value="UniProtKB-KW"/>
</dbReference>
<keyword evidence="5" id="KW-0547">Nucleotide-binding</keyword>
<evidence type="ECO:0000256" key="7">
    <source>
        <dbReference type="ARBA" id="ARBA00048819"/>
    </source>
</evidence>
<feature type="domain" description="Glutamate--cysteine ligase" evidence="8">
    <location>
        <begin position="12"/>
        <end position="264"/>
    </location>
</feature>
<dbReference type="GO" id="GO:0004357">
    <property type="term" value="F:glutamate-cysteine ligase activity"/>
    <property type="evidence" value="ECO:0007669"/>
    <property type="project" value="UniProtKB-EC"/>
</dbReference>
<dbReference type="GO" id="GO:0046872">
    <property type="term" value="F:metal ion binding"/>
    <property type="evidence" value="ECO:0007669"/>
    <property type="project" value="TreeGrafter"/>
</dbReference>
<organism evidence="9">
    <name type="scientific">marine metagenome</name>
    <dbReference type="NCBI Taxonomy" id="408172"/>
    <lineage>
        <taxon>unclassified sequences</taxon>
        <taxon>metagenomes</taxon>
        <taxon>ecological metagenomes</taxon>
    </lineage>
</organism>
<dbReference type="Gene3D" id="3.30.590.20">
    <property type="match status" value="1"/>
</dbReference>
<dbReference type="InterPro" id="IPR014746">
    <property type="entry name" value="Gln_synth/guanido_kin_cat_dom"/>
</dbReference>
<dbReference type="GO" id="GO:0006750">
    <property type="term" value="P:glutathione biosynthetic process"/>
    <property type="evidence" value="ECO:0007669"/>
    <property type="project" value="UniProtKB-KW"/>
</dbReference>
<evidence type="ECO:0000256" key="6">
    <source>
        <dbReference type="ARBA" id="ARBA00022840"/>
    </source>
</evidence>
<sequence>MTDDFESITTKLFSNGLKDILAEGKIGIEKESLRVTKSKISRKKHQPSLGSALCHKHITTDFSEALLEFITPPFVDKNAGLSFLDNIHHFVSHNIGDEIIWPFSMPPFIESDDQIPIASYGSSNLALFKTTYRNGLSHRYGRAMQAIAGIHFNYSLSEKIWSSEFFNNKQKNSSTQRSTIYFRMLRNLHRMNWLILFLFGASPIVSKNFLSNRNTGFQKLDRHSYYLPYATSLRMSDLGYQNIHQSNNLAVSLNSLQEYIFDLKQ</sequence>
<feature type="non-terminal residue" evidence="9">
    <location>
        <position position="265"/>
    </location>
</feature>
<gene>
    <name evidence="9" type="ORF">METZ01_LOCUS310985</name>
</gene>
<keyword evidence="4" id="KW-0317">Glutathione biosynthesis</keyword>
<dbReference type="EC" id="6.3.2.2" evidence="2"/>
<dbReference type="PANTHER" id="PTHR38761:SF1">
    <property type="entry name" value="GLUTAMATE--CYSTEINE LIGASE"/>
    <property type="match status" value="1"/>
</dbReference>
<comment type="pathway">
    <text evidence="1">Sulfur metabolism; glutathione biosynthesis; glutathione from L-cysteine and L-glutamate: step 1/2.</text>
</comment>
<evidence type="ECO:0000256" key="1">
    <source>
        <dbReference type="ARBA" id="ARBA00005006"/>
    </source>
</evidence>
<dbReference type="EMBL" id="UINC01099111">
    <property type="protein sequence ID" value="SVC58131.1"/>
    <property type="molecule type" value="Genomic_DNA"/>
</dbReference>
<reference evidence="9" key="1">
    <citation type="submission" date="2018-05" db="EMBL/GenBank/DDBJ databases">
        <authorList>
            <person name="Lanie J.A."/>
            <person name="Ng W.-L."/>
            <person name="Kazmierczak K.M."/>
            <person name="Andrzejewski T.M."/>
            <person name="Davidsen T.M."/>
            <person name="Wayne K.J."/>
            <person name="Tettelin H."/>
            <person name="Glass J.I."/>
            <person name="Rusch D."/>
            <person name="Podicherti R."/>
            <person name="Tsui H.-C.T."/>
            <person name="Winkler M.E."/>
        </authorList>
    </citation>
    <scope>NUCLEOTIDE SEQUENCE</scope>
</reference>
<keyword evidence="6" id="KW-0067">ATP-binding</keyword>
<comment type="catalytic activity">
    <reaction evidence="7">
        <text>L-cysteine + L-glutamate + ATP = gamma-L-glutamyl-L-cysteine + ADP + phosphate + H(+)</text>
        <dbReference type="Rhea" id="RHEA:13285"/>
        <dbReference type="ChEBI" id="CHEBI:15378"/>
        <dbReference type="ChEBI" id="CHEBI:29985"/>
        <dbReference type="ChEBI" id="CHEBI:30616"/>
        <dbReference type="ChEBI" id="CHEBI:35235"/>
        <dbReference type="ChEBI" id="CHEBI:43474"/>
        <dbReference type="ChEBI" id="CHEBI:58173"/>
        <dbReference type="ChEBI" id="CHEBI:456216"/>
        <dbReference type="EC" id="6.3.2.2"/>
    </reaction>
</comment>
<dbReference type="InterPro" id="IPR006334">
    <property type="entry name" value="Glut_cys_ligase"/>
</dbReference>
<dbReference type="PANTHER" id="PTHR38761">
    <property type="entry name" value="GLUTAMATE--CYSTEINE LIGASE"/>
    <property type="match status" value="1"/>
</dbReference>
<dbReference type="InterPro" id="IPR007370">
    <property type="entry name" value="Glu_cys_ligase"/>
</dbReference>
<evidence type="ECO:0000256" key="4">
    <source>
        <dbReference type="ARBA" id="ARBA00022684"/>
    </source>
</evidence>
<evidence type="ECO:0000256" key="2">
    <source>
        <dbReference type="ARBA" id="ARBA00012220"/>
    </source>
</evidence>
<accession>A0A382NEX9</accession>
<keyword evidence="3" id="KW-0436">Ligase</keyword>
<protein>
    <recommendedName>
        <fullName evidence="2">glutamate--cysteine ligase</fullName>
        <ecNumber evidence="2">6.3.2.2</ecNumber>
    </recommendedName>
</protein>
<evidence type="ECO:0000259" key="8">
    <source>
        <dbReference type="Pfam" id="PF04262"/>
    </source>
</evidence>
<evidence type="ECO:0000256" key="3">
    <source>
        <dbReference type="ARBA" id="ARBA00022598"/>
    </source>
</evidence>
<proteinExistence type="predicted"/>
<name>A0A382NEX9_9ZZZZ</name>
<dbReference type="GO" id="GO:0005829">
    <property type="term" value="C:cytosol"/>
    <property type="evidence" value="ECO:0007669"/>
    <property type="project" value="TreeGrafter"/>
</dbReference>